<evidence type="ECO:0000313" key="3">
    <source>
        <dbReference type="Proteomes" id="UP000719412"/>
    </source>
</evidence>
<reference evidence="2" key="2">
    <citation type="submission" date="2021-08" db="EMBL/GenBank/DDBJ databases">
        <authorList>
            <person name="Eriksson T."/>
        </authorList>
    </citation>
    <scope>NUCLEOTIDE SEQUENCE</scope>
    <source>
        <strain evidence="2">Stoneville</strain>
        <tissue evidence="2">Whole head</tissue>
    </source>
</reference>
<gene>
    <name evidence="2" type="ORF">GEV33_002388</name>
</gene>
<proteinExistence type="predicted"/>
<protein>
    <submittedName>
        <fullName evidence="2">Uncharacterized protein</fullName>
    </submittedName>
</protein>
<dbReference type="EMBL" id="JABDTM020011990">
    <property type="protein sequence ID" value="KAH0820400.1"/>
    <property type="molecule type" value="Genomic_DNA"/>
</dbReference>
<keyword evidence="3" id="KW-1185">Reference proteome</keyword>
<dbReference type="Proteomes" id="UP000719412">
    <property type="component" value="Unassembled WGS sequence"/>
</dbReference>
<organism evidence="2 3">
    <name type="scientific">Tenebrio molitor</name>
    <name type="common">Yellow mealworm beetle</name>
    <dbReference type="NCBI Taxonomy" id="7067"/>
    <lineage>
        <taxon>Eukaryota</taxon>
        <taxon>Metazoa</taxon>
        <taxon>Ecdysozoa</taxon>
        <taxon>Arthropoda</taxon>
        <taxon>Hexapoda</taxon>
        <taxon>Insecta</taxon>
        <taxon>Pterygota</taxon>
        <taxon>Neoptera</taxon>
        <taxon>Endopterygota</taxon>
        <taxon>Coleoptera</taxon>
        <taxon>Polyphaga</taxon>
        <taxon>Cucujiformia</taxon>
        <taxon>Tenebrionidae</taxon>
        <taxon>Tenebrio</taxon>
    </lineage>
</organism>
<sequence>MFVAIFILAIIFLSTLYIQSKKPTPEKIFGVYSQPGKWYYLKFASFFLLLWTRRLKTKLKLIPVEELERMKPLSDHEKAFDATFFQAVSKNGFYFCGGIERRHRAKANGLFYIAVPELGLLESLKLPNTLLDADPGSVLLMKEYSAEGISFTPVEPMKRWYVSFNGKMRTQKNPDKLFNVKLDGEWTSDLPYFLFETDMSLKSLSAAIARETWTEELFDALKSAHQTHYEQMGYFTGTLTVENKSYRLKMDAFRDHSFGYKRDWTLMHRYAFHMLYLEDRTRVSLGVVSQPATTSLLEMGYVVLPDKSIHHIENCNLVLYQHGENGTPGKNYAFSFNANNETYDVRINSARSTE</sequence>
<dbReference type="PANTHER" id="PTHR34717">
    <property type="entry name" value="EG:BACR7A4.20 PROTEIN"/>
    <property type="match status" value="1"/>
</dbReference>
<evidence type="ECO:0000256" key="1">
    <source>
        <dbReference type="SAM" id="SignalP"/>
    </source>
</evidence>
<evidence type="ECO:0000313" key="2">
    <source>
        <dbReference type="EMBL" id="KAH0820400.1"/>
    </source>
</evidence>
<name>A0A8J6LG26_TENMO</name>
<dbReference type="AlphaFoldDB" id="A0A8J6LG26"/>
<feature type="chain" id="PRO_5035286099" evidence="1">
    <location>
        <begin position="21"/>
        <end position="354"/>
    </location>
</feature>
<feature type="signal peptide" evidence="1">
    <location>
        <begin position="1"/>
        <end position="20"/>
    </location>
</feature>
<reference evidence="2" key="1">
    <citation type="journal article" date="2020" name="J Insects Food Feed">
        <title>The yellow mealworm (Tenebrio molitor) genome: a resource for the emerging insects as food and feed industry.</title>
        <authorList>
            <person name="Eriksson T."/>
            <person name="Andere A."/>
            <person name="Kelstrup H."/>
            <person name="Emery V."/>
            <person name="Picard C."/>
        </authorList>
    </citation>
    <scope>NUCLEOTIDE SEQUENCE</scope>
    <source>
        <strain evidence="2">Stoneville</strain>
        <tissue evidence="2">Whole head</tissue>
    </source>
</reference>
<keyword evidence="1" id="KW-0732">Signal</keyword>
<comment type="caution">
    <text evidence="2">The sequence shown here is derived from an EMBL/GenBank/DDBJ whole genome shotgun (WGS) entry which is preliminary data.</text>
</comment>
<accession>A0A8J6LG26</accession>
<dbReference type="PANTHER" id="PTHR34717:SF1">
    <property type="entry name" value="EG:BACR7A4.20 PROTEIN"/>
    <property type="match status" value="1"/>
</dbReference>